<dbReference type="EMBL" id="JAATIQ010000771">
    <property type="protein sequence ID" value="KAF4347752.1"/>
    <property type="molecule type" value="Genomic_DNA"/>
</dbReference>
<name>A0A7J6DNU4_CANSA</name>
<sequence>MLQAEEQEELDAVTCRSYDQPEKVLPSMGYLQEARENHVKKKVEEALRSKMKQKALKECDDYALKYAECATGRTLSVVWQCRKEAKELNACLHQYTNDAVLEEMKREYMVQEDAKATSKSIFSSKLYMSSHSSSQSHDEQVHKLVDRYLARPRNDTLFDEERLHNLYANEGQNIPLRVLVDVECQVIQLRAKRSQEYRLFQQREQRECMERSERESKREE</sequence>
<proteinExistence type="inferred from homology"/>
<evidence type="ECO:0008006" key="5">
    <source>
        <dbReference type="Google" id="ProtNLM"/>
    </source>
</evidence>
<accession>A0A7J6DNU4</accession>
<comment type="caution">
    <text evidence="3">The sequence shown here is derived from an EMBL/GenBank/DDBJ whole genome shotgun (WGS) entry which is preliminary data.</text>
</comment>
<keyword evidence="2" id="KW-1015">Disulfide bond</keyword>
<dbReference type="AlphaFoldDB" id="A0A7J6DNU4"/>
<feature type="non-terminal residue" evidence="3">
    <location>
        <position position="220"/>
    </location>
</feature>
<dbReference type="GO" id="GO:0005739">
    <property type="term" value="C:mitochondrion"/>
    <property type="evidence" value="ECO:0007669"/>
    <property type="project" value="TreeGrafter"/>
</dbReference>
<dbReference type="Pfam" id="PF08583">
    <property type="entry name" value="Cmc1"/>
    <property type="match status" value="1"/>
</dbReference>
<evidence type="ECO:0000313" key="3">
    <source>
        <dbReference type="EMBL" id="KAF4347752.1"/>
    </source>
</evidence>
<protein>
    <recommendedName>
        <fullName evidence="5">COX assembly mitochondrial protein</fullName>
    </recommendedName>
</protein>
<organism evidence="3 4">
    <name type="scientific">Cannabis sativa</name>
    <name type="common">Hemp</name>
    <name type="synonym">Marijuana</name>
    <dbReference type="NCBI Taxonomy" id="3483"/>
    <lineage>
        <taxon>Eukaryota</taxon>
        <taxon>Viridiplantae</taxon>
        <taxon>Streptophyta</taxon>
        <taxon>Embryophyta</taxon>
        <taxon>Tracheophyta</taxon>
        <taxon>Spermatophyta</taxon>
        <taxon>Magnoliopsida</taxon>
        <taxon>eudicotyledons</taxon>
        <taxon>Gunneridae</taxon>
        <taxon>Pentapetalae</taxon>
        <taxon>rosids</taxon>
        <taxon>fabids</taxon>
        <taxon>Rosales</taxon>
        <taxon>Cannabaceae</taxon>
        <taxon>Cannabis</taxon>
    </lineage>
</organism>
<evidence type="ECO:0000256" key="1">
    <source>
        <dbReference type="ARBA" id="ARBA00007347"/>
    </source>
</evidence>
<evidence type="ECO:0000313" key="4">
    <source>
        <dbReference type="Proteomes" id="UP000583929"/>
    </source>
</evidence>
<reference evidence="3 4" key="1">
    <citation type="journal article" date="2020" name="bioRxiv">
        <title>Sequence and annotation of 42 cannabis genomes reveals extensive copy number variation in cannabinoid synthesis and pathogen resistance genes.</title>
        <authorList>
            <person name="Mckernan K.J."/>
            <person name="Helbert Y."/>
            <person name="Kane L.T."/>
            <person name="Ebling H."/>
            <person name="Zhang L."/>
            <person name="Liu B."/>
            <person name="Eaton Z."/>
            <person name="Mclaughlin S."/>
            <person name="Kingan S."/>
            <person name="Baybayan P."/>
            <person name="Concepcion G."/>
            <person name="Jordan M."/>
            <person name="Riva A."/>
            <person name="Barbazuk W."/>
            <person name="Harkins T."/>
        </authorList>
    </citation>
    <scope>NUCLEOTIDE SEQUENCE [LARGE SCALE GENOMIC DNA]</scope>
    <source>
        <strain evidence="4">cv. Jamaican Lion 4</strain>
        <tissue evidence="3">Leaf</tissue>
    </source>
</reference>
<dbReference type="PANTHER" id="PTHR22977:SF5">
    <property type="entry name" value="COX ASSEMBLY MITOCHONDRIAL PROTEIN HOMOLOG"/>
    <property type="match status" value="1"/>
</dbReference>
<dbReference type="InterPro" id="IPR013892">
    <property type="entry name" value="Cyt_c_biogenesis_Cmc1-like"/>
</dbReference>
<dbReference type="Proteomes" id="UP000583929">
    <property type="component" value="Unassembled WGS sequence"/>
</dbReference>
<dbReference type="PANTHER" id="PTHR22977">
    <property type="entry name" value="COX ASSEMBLY MITOCHONDRIAL PROTEIN"/>
    <property type="match status" value="1"/>
</dbReference>
<gene>
    <name evidence="3" type="ORF">G4B88_002943</name>
</gene>
<keyword evidence="4" id="KW-1185">Reference proteome</keyword>
<evidence type="ECO:0000256" key="2">
    <source>
        <dbReference type="ARBA" id="ARBA00023157"/>
    </source>
</evidence>
<comment type="similarity">
    <text evidence="1">Belongs to the CMC family.</text>
</comment>